<feature type="compositionally biased region" description="Polar residues" evidence="1">
    <location>
        <begin position="716"/>
        <end position="734"/>
    </location>
</feature>
<feature type="region of interest" description="Disordered" evidence="1">
    <location>
        <begin position="22"/>
        <end position="71"/>
    </location>
</feature>
<feature type="region of interest" description="Disordered" evidence="1">
    <location>
        <begin position="1335"/>
        <end position="1360"/>
    </location>
</feature>
<feature type="compositionally biased region" description="Basic and acidic residues" evidence="1">
    <location>
        <begin position="1415"/>
        <end position="1437"/>
    </location>
</feature>
<comment type="caution">
    <text evidence="2">The sequence shown here is derived from an EMBL/GenBank/DDBJ whole genome shotgun (WGS) entry which is preliminary data.</text>
</comment>
<feature type="compositionally biased region" description="Basic residues" evidence="1">
    <location>
        <begin position="2616"/>
        <end position="2632"/>
    </location>
</feature>
<feature type="compositionally biased region" description="Basic and acidic residues" evidence="1">
    <location>
        <begin position="2292"/>
        <end position="2301"/>
    </location>
</feature>
<feature type="region of interest" description="Disordered" evidence="1">
    <location>
        <begin position="412"/>
        <end position="441"/>
    </location>
</feature>
<feature type="compositionally biased region" description="Low complexity" evidence="1">
    <location>
        <begin position="2633"/>
        <end position="2651"/>
    </location>
</feature>
<proteinExistence type="predicted"/>
<feature type="region of interest" description="Disordered" evidence="1">
    <location>
        <begin position="453"/>
        <end position="482"/>
    </location>
</feature>
<feature type="compositionally biased region" description="Basic and acidic residues" evidence="1">
    <location>
        <begin position="576"/>
        <end position="601"/>
    </location>
</feature>
<feature type="compositionally biased region" description="Acidic residues" evidence="1">
    <location>
        <begin position="1014"/>
        <end position="1023"/>
    </location>
</feature>
<sequence length="2812" mass="312405">MEANESTRVSGDLTSTVESVLTNNGHEKKINHSDSISVGDSTPSSSSDANMQTSTIKTIHDDPISSTSDSLTHENEMNLNILAPDLNFVASVETSGSVNDLGSDADFFTSELSIESMSTEKISEDVEDIANDLENLLGETTHSYGVICSNSVVVIKPDEKVKEISTSNIGTSENIFVGHSVEMDIANDFLQGDGDLLAIQHDKNEATTSKNVDLCSKSETLHKNEKTDISLEDNPVDKFTDVGEVDRKGSRNIQDEVVSEIAFVHIENQNAQINTSHDDKQLCTELCIRDEAKGNSSNEVTANEEDVSITTELIDINQKEGRQDTSEQILESQSVDESAIKTAEVRNQVEVEEEVFQVALPLSKEDAFNKIEVLKPVNIQDMKSEGEFGIEINLHQEDNPCATSEVIDNVSELSPDKLSTNESNKKLQLVSEQSQEEKKSRGEIIDSVLNEVPTEEPNEVSTVEPAEVSTMEPTKVSTMESNELSMVEPNKFLTEEPNEVSVVESNEVHMVGPSDVSVVKPSEAPMVEPGEVSTIEENIMKDKSSFQENQMNSESVEIENIPQLTCSEENQVATSTERDVTESICKEGEGKYSKSEEHATEQNEASANRTPEKELKIVSSENTILKATEEIVEPSVIVQKDQSTVSQIFEVIEGDSMEVEVMIETIQQEIPTESLPQEIPTETLQQEMPTETLPQEECKKKDHDEMLKSEKEETKISTNDVDENNTSNSESASLTIPEKEKEAMVIELTPIDDKNPEGMKEVPIDDKSPESVKEMPIDGENPKCLKEVPIDDKNPEGGKEVCPITGIVKKEDDDKEGKLLITEEEKELDINATIISEETTIKVIPIEDPTKCEFKETIASNQDNLDSSEVCSNKDVEFIVSESTPDRFNLPELKENLTVGETNIATNSDMSELKEDPSDGELNIAATDSGMSEFKENPTVGEPNIIAADSDTSELKEDSSVGKPNITATDSDMSELKEDPIVGEPNIIATDTDMSKLKEHPRVSETNVITTDSDMLELEEDPNGESNIITENTVNISAESTVSVSPEGIDVSGAFKGVSSKDGQNKASEVLLTCDEVNIIPSAQEDEGIGTETENNQEVVSELDISDESKEVQLVASPQEIRDDFEKNTQGHLEISEPRIEENVDTVLEQNKLKEAVLPPIPKDNKTESVPQQVTDNNESVIQQTLDSHETVSMSESDKDNKQLLIDVDLSNEFKETPEIHTEQNIYPLQADKEDENDCQILEIKTSSSPIPETSCEISTIEPMEEDSPNVEQKLGDSNSASRVQNAEEIAEADKISTAVFPKEDLELEVDPGITEEPKKCITNIDDTVTEELSEISKVENMQEDNQESNETSESITRSDNIAILKLHEPCEVMQDEYLEEKGKVSNKESNDEVLLSLSPIDQHDEMEEDIVEHKDIENDEAKKDKIENPENSKADVQESVEELDDILKDRDNKVQVHDMSSSYDKCESGEVIQEVSGNCFNETECVSAVPVVAETTADVTVQDSEPEATNFLKGDVHSSVEFLDKEYHQTDLGSQNVLQLEEQINNMAIDKSSEIQELTEVDKYSHTEGIIDEPSELQCAISQIVEDVGPTDHSEAAELESAISHIISSPETMHDSNLNDHHSEISQIIDSSEVMEDPETFELQNAISQIVYSTESTDDSKPIELQTAISEIIDHSETAEDSELQNAITQIINTPELEHTSKNTRVFDTPIQQNIAEDNSENKIEEVTTTSTLDQINQKDDEVMFEDSKQSQPEEIVETEAALKSIEKEVKLDETEEKSLSEVEMQTLYSQPVVDLMLDMDDQLKNVIFESKSDDSMANIPTMSEVDLDTPKTFESQHMDLILPEETSLLNTDDIISEITPSNENIVGFSHEDDIKLHSQVTPEDELKIAELHANDSKDLNDVIAREIESLLEFQTGDLPSHTVAIDNDHGEEIKIINEESRINIEQKITDAMHSGDTVFDQNAELDKLSRESKKIDEISDKVEFIEKEPVDKIHDKGSTKSDYTKSELCRLLTKSPTAEISSTSLISVEESINQEVGNFMTSAKVTEKRPEKKLAAPLVIEVETQVEIGQKDVSSHTEVDEIPTSNYSSKMSENEELKMTITKHKIESISKPESPVINETHSILKIYDPKDTVDSKKMQKAKEAIVPKLIIKPIIRTQPSPTSSAKLDEVEHTVPKLFLRNMSPNRPSSPKVVKSQKSEITSPLKLTIKPVLKPEECQSKSSPKLTIKPIVKSEEECSSSGPKITIKPIIKPTEDELCHSPKITIKPIIKPDDCQSEMVHSPRITIKPIPKPDDTKEYMSDVSTQSPRITIKPVIKPEERSPPEQELILKKATDIDCADRSHSPRITIKPIIKPDEHKSGSKQDQKLKQDEFSKVDKKEGSPKITIKPIVKPVESESDPVELIDFEEQIKQERIVLKINKNSMGKESRKRDSTEDIEKLAKIKLKFSKEGGRAHIVSEQSKLKRALEETIDCDQKRAKFESDDLSIIPIDADTRKTEKVVDIIKDDVNITPITLTNRTSFEDPLEKIPVFEITPESAVMMKSTVAATVQQVVTPTPRKRGRPRKVPLVVREEFKDVKEEEVPQQPEQQQPAPEDTGRPKRSCRGPSVRTTLGIRTRKPRGSGRGRGRGRVARGVGSRGGRQQRVSAAKLKLLKEEAAAAIAEQSQSLEPEDGGDIEMKEEPTVVEDVTSETPEIVLIEEETRMSAEINTSRAQTPAKQVDNSVPTPGDVEDTQSSVQSTATTESTKARKGTKQEVHPEPEGEVISADQLTEYYWGGGGPYMLQEQVAQFLGIKSFKRKYPGTSMHLFVYF</sequence>
<evidence type="ECO:0000313" key="2">
    <source>
        <dbReference type="EMBL" id="KRT78946.1"/>
    </source>
</evidence>
<evidence type="ECO:0000313" key="3">
    <source>
        <dbReference type="Proteomes" id="UP000051574"/>
    </source>
</evidence>
<dbReference type="Proteomes" id="UP000051574">
    <property type="component" value="Unassembled WGS sequence"/>
</dbReference>
<feature type="region of interest" description="Disordered" evidence="1">
    <location>
        <begin position="2276"/>
        <end position="2385"/>
    </location>
</feature>
<feature type="region of interest" description="Disordered" evidence="1">
    <location>
        <begin position="686"/>
        <end position="801"/>
    </location>
</feature>
<dbReference type="EMBL" id="LJIG01022743">
    <property type="protein sequence ID" value="KRT78946.1"/>
    <property type="molecule type" value="Genomic_DNA"/>
</dbReference>
<feature type="compositionally biased region" description="Polar residues" evidence="1">
    <location>
        <begin position="900"/>
        <end position="910"/>
    </location>
</feature>
<feature type="compositionally biased region" description="Basic and acidic residues" evidence="1">
    <location>
        <begin position="751"/>
        <end position="799"/>
    </location>
</feature>
<name>A0A0T6AV62_9SCAR</name>
<feature type="compositionally biased region" description="Basic and acidic residues" evidence="1">
    <location>
        <begin position="2354"/>
        <end position="2383"/>
    </location>
</feature>
<feature type="compositionally biased region" description="Basic and acidic residues" evidence="1">
    <location>
        <begin position="2317"/>
        <end position="2344"/>
    </location>
</feature>
<feature type="compositionally biased region" description="Polar residues" evidence="1">
    <location>
        <begin position="1276"/>
        <end position="1285"/>
    </location>
</feature>
<feature type="region of interest" description="Disordered" evidence="1">
    <location>
        <begin position="900"/>
        <end position="925"/>
    </location>
</feature>
<protein>
    <recommendedName>
        <fullName evidence="4">PHD finger protein 10</fullName>
    </recommendedName>
</protein>
<feature type="compositionally biased region" description="Low complexity" evidence="1">
    <location>
        <begin position="33"/>
        <end position="48"/>
    </location>
</feature>
<gene>
    <name evidence="2" type="ORF">AMK59_6871</name>
</gene>
<keyword evidence="3" id="KW-1185">Reference proteome</keyword>
<feature type="compositionally biased region" description="Polar residues" evidence="1">
    <location>
        <begin position="1349"/>
        <end position="1360"/>
    </location>
</feature>
<reference evidence="2 3" key="1">
    <citation type="submission" date="2015-09" db="EMBL/GenBank/DDBJ databases">
        <title>Draft genome of the scarab beetle Oryctes borbonicus.</title>
        <authorList>
            <person name="Meyer J.M."/>
            <person name="Markov G.V."/>
            <person name="Baskaran P."/>
            <person name="Herrmann M."/>
            <person name="Sommer R.J."/>
            <person name="Roedelsperger C."/>
        </authorList>
    </citation>
    <scope>NUCLEOTIDE SEQUENCE [LARGE SCALE GENOMIC DNA]</scope>
    <source>
        <strain evidence="2">OB123</strain>
        <tissue evidence="2">Whole animal</tissue>
    </source>
</reference>
<evidence type="ECO:0000256" key="1">
    <source>
        <dbReference type="SAM" id="MobiDB-lite"/>
    </source>
</evidence>
<feature type="compositionally biased region" description="Polar residues" evidence="1">
    <location>
        <begin position="2734"/>
        <end position="2746"/>
    </location>
</feature>
<feature type="compositionally biased region" description="Basic and acidic residues" evidence="1">
    <location>
        <begin position="993"/>
        <end position="1003"/>
    </location>
</feature>
<feature type="compositionally biased region" description="Polar residues" evidence="1">
    <location>
        <begin position="1004"/>
        <end position="1013"/>
    </location>
</feature>
<feature type="region of interest" description="Disordered" evidence="1">
    <location>
        <begin position="1261"/>
        <end position="1286"/>
    </location>
</feature>
<feature type="compositionally biased region" description="Polar residues" evidence="1">
    <location>
        <begin position="471"/>
        <end position="482"/>
    </location>
</feature>
<organism evidence="2 3">
    <name type="scientific">Oryctes borbonicus</name>
    <dbReference type="NCBI Taxonomy" id="1629725"/>
    <lineage>
        <taxon>Eukaryota</taxon>
        <taxon>Metazoa</taxon>
        <taxon>Ecdysozoa</taxon>
        <taxon>Arthropoda</taxon>
        <taxon>Hexapoda</taxon>
        <taxon>Insecta</taxon>
        <taxon>Pterygota</taxon>
        <taxon>Neoptera</taxon>
        <taxon>Endopterygota</taxon>
        <taxon>Coleoptera</taxon>
        <taxon>Polyphaga</taxon>
        <taxon>Scarabaeiformia</taxon>
        <taxon>Scarabaeidae</taxon>
        <taxon>Dynastinae</taxon>
        <taxon>Oryctes</taxon>
    </lineage>
</organism>
<evidence type="ECO:0008006" key="4">
    <source>
        <dbReference type="Google" id="ProtNLM"/>
    </source>
</evidence>
<feature type="compositionally biased region" description="Polar residues" evidence="1">
    <location>
        <begin position="2708"/>
        <end position="2726"/>
    </location>
</feature>
<feature type="compositionally biased region" description="Low complexity" evidence="1">
    <location>
        <begin position="2584"/>
        <end position="2595"/>
    </location>
</feature>
<feature type="region of interest" description="Disordered" evidence="1">
    <location>
        <begin position="1415"/>
        <end position="1438"/>
    </location>
</feature>
<feature type="region of interest" description="Disordered" evidence="1">
    <location>
        <begin position="568"/>
        <end position="612"/>
    </location>
</feature>
<feature type="region of interest" description="Disordered" evidence="1">
    <location>
        <begin position="950"/>
        <end position="1026"/>
    </location>
</feature>
<feature type="region of interest" description="Disordered" evidence="1">
    <location>
        <begin position="2577"/>
        <end position="2766"/>
    </location>
</feature>
<feature type="region of interest" description="Disordered" evidence="1">
    <location>
        <begin position="2073"/>
        <end position="2094"/>
    </location>
</feature>
<accession>A0A0T6AV62</accession>
<dbReference type="OrthoDB" id="1903104at2759"/>
<feature type="compositionally biased region" description="Basic and acidic residues" evidence="1">
    <location>
        <begin position="696"/>
        <end position="715"/>
    </location>
</feature>